<dbReference type="AlphaFoldDB" id="A0AAW1NK19"/>
<dbReference type="Pfam" id="PF23341">
    <property type="entry name" value="PEP5_VPS11_N"/>
    <property type="match status" value="2"/>
</dbReference>
<keyword evidence="5" id="KW-0862">Zinc</keyword>
<dbReference type="GO" id="GO:0030897">
    <property type="term" value="C:HOPS complex"/>
    <property type="evidence" value="ECO:0007669"/>
    <property type="project" value="UniProtKB-UniRule"/>
</dbReference>
<dbReference type="PANTHER" id="PTHR23323">
    <property type="entry name" value="VACUOLAR PROTEIN SORTING-ASSOCIATED PROTEIN"/>
    <property type="match status" value="1"/>
</dbReference>
<dbReference type="InterPro" id="IPR011990">
    <property type="entry name" value="TPR-like_helical_dom_sf"/>
</dbReference>
<dbReference type="GO" id="GO:0006904">
    <property type="term" value="P:vesicle docking involved in exocytosis"/>
    <property type="evidence" value="ECO:0007669"/>
    <property type="project" value="TreeGrafter"/>
</dbReference>
<dbReference type="Pfam" id="PF23356">
    <property type="entry name" value="TPR_PEP5_VPS11"/>
    <property type="match status" value="1"/>
</dbReference>
<dbReference type="InterPro" id="IPR000547">
    <property type="entry name" value="Clathrin_H-chain/VPS_repeat"/>
</dbReference>
<evidence type="ECO:0000256" key="3">
    <source>
        <dbReference type="ARBA" id="ARBA00022723"/>
    </source>
</evidence>
<keyword evidence="6" id="KW-0653">Protein transport</keyword>
<organism evidence="12 13">
    <name type="scientific">Symbiochloris irregularis</name>
    <dbReference type="NCBI Taxonomy" id="706552"/>
    <lineage>
        <taxon>Eukaryota</taxon>
        <taxon>Viridiplantae</taxon>
        <taxon>Chlorophyta</taxon>
        <taxon>core chlorophytes</taxon>
        <taxon>Trebouxiophyceae</taxon>
        <taxon>Trebouxiales</taxon>
        <taxon>Trebouxiaceae</taxon>
        <taxon>Symbiochloris</taxon>
    </lineage>
</organism>
<comment type="caution">
    <text evidence="12">The sequence shown here is derived from an EMBL/GenBank/DDBJ whole genome shotgun (WGS) entry which is preliminary data.</text>
</comment>
<dbReference type="EMBL" id="JALJOQ010000213">
    <property type="protein sequence ID" value="KAK9789201.1"/>
    <property type="molecule type" value="Genomic_DNA"/>
</dbReference>
<dbReference type="InterPro" id="IPR057307">
    <property type="entry name" value="PEP5_VPS11_N"/>
</dbReference>
<dbReference type="InterPro" id="IPR024763">
    <property type="entry name" value="VPS11_C"/>
</dbReference>
<evidence type="ECO:0000256" key="9">
    <source>
        <dbReference type="PROSITE-ProRule" id="PRU01006"/>
    </source>
</evidence>
<keyword evidence="3" id="KW-0479">Metal-binding</keyword>
<evidence type="ECO:0000259" key="11">
    <source>
        <dbReference type="Pfam" id="PF23341"/>
    </source>
</evidence>
<evidence type="ECO:0000313" key="13">
    <source>
        <dbReference type="Proteomes" id="UP001465755"/>
    </source>
</evidence>
<sequence length="858" mass="94401">MSLGWKKLNFFDKDERSDGDVPEPAVCSCVGIDQVFFGCKDGQVLVCDKQLHHQTSFQGHQAEVLLIQLIQHAGQQTLVVLGRDDSSMASTSLKLWNVTGGVLLLQGTKDRHNRKLLPVWAAGATDGPSITGLEFTGKDDAAALFVVTETQTLLYNVKSGAKSVIDEMGAAPGCTTLNHNQELVVGRPEAVYFYSQDGRGPCFVFEGQKGWVGWARGYLVALTTREPAGMPPQRLLQIHDLRNKLIACSLALAEEPLHVVTAPGSVAVVQAGGAVTCLREKPLSTKIELLFSKNLYDVALSLALNEQAEDSTLAEVQRRHGDHLYAKHDYDAAMGQYVGTIGHLEPSYVIRRFLDAQRIHNLTHYLDALHAQGKATADHTTLLLSCYTRLKNVNELEAFLHGHGSGADGSQLHFDAETAVKVCRSAGYYEQALFVAQRAGEHEWYLDILLEDMQAWDEALAYLQALPRQQCAAALRKHGKALVTHRTEDTTALFMRLCTAGDDNASTDSEEWLAKVADFAHLYSDRPQALMLLCEFVLNSVRAPPSEEVIYHTLLQLYLQPRLKDEGGVADDVLATAQAARRSKALELLNRGWPPGDEPRYNPDHALVLCRTAAFQPGLLHLYERMRLFREVLQVHMAANDYSALLDACERLGDASKGGEPQLWSDVLEFFGRQDWDCSAQVSEVLRYVEAGALLPPLVVLQALAKNSHLRLDVVKAYIQRQLKGAAASIDADRNAITRFQTETAAMRAEVTELKTQARVFQNSRCAATGLALELPAVHFLCGHSFNRVALGDNERECPLCAEQFQHILSIQRSLQAGATEQDKFFTQLKSSADGFNVVADFFGRGLLNATAMSGSAA</sequence>
<evidence type="ECO:0000313" key="12">
    <source>
        <dbReference type="EMBL" id="KAK9789201.1"/>
    </source>
</evidence>
<feature type="domain" description="PEP5/VPS11 N-terminal" evidence="11">
    <location>
        <begin position="5"/>
        <end position="99"/>
    </location>
</feature>
<comment type="function">
    <text evidence="8">Involved in regulating membrane fusion at the tonoplast and the prevacuolar compartment.</text>
</comment>
<comment type="similarity">
    <text evidence="8">Belongs to the VPS11 family.</text>
</comment>
<feature type="domain" description="PEP5/VPS11 N-terminal" evidence="11">
    <location>
        <begin position="101"/>
        <end position="280"/>
    </location>
</feature>
<dbReference type="GO" id="GO:0007032">
    <property type="term" value="P:endosome organization"/>
    <property type="evidence" value="ECO:0007669"/>
    <property type="project" value="TreeGrafter"/>
</dbReference>
<dbReference type="GO" id="GO:0030674">
    <property type="term" value="F:protein-macromolecule adaptor activity"/>
    <property type="evidence" value="ECO:0007669"/>
    <property type="project" value="TreeGrafter"/>
</dbReference>
<dbReference type="PIRSF" id="PIRSF007860">
    <property type="entry name" value="VPS11"/>
    <property type="match status" value="1"/>
</dbReference>
<evidence type="ECO:0000256" key="8">
    <source>
        <dbReference type="PIRNR" id="PIRNR007860"/>
    </source>
</evidence>
<name>A0AAW1NK19_9CHLO</name>
<keyword evidence="8" id="KW-0926">Vacuole</keyword>
<dbReference type="GO" id="GO:0033263">
    <property type="term" value="C:CORVET complex"/>
    <property type="evidence" value="ECO:0007669"/>
    <property type="project" value="UniProtKB-UniRule"/>
</dbReference>
<evidence type="ECO:0000256" key="7">
    <source>
        <dbReference type="ARBA" id="ARBA00023136"/>
    </source>
</evidence>
<gene>
    <name evidence="12" type="ORF">WJX73_006700</name>
</gene>
<dbReference type="Pfam" id="PF12451">
    <property type="entry name" value="VPS11_C"/>
    <property type="match status" value="1"/>
</dbReference>
<feature type="domain" description="Vacuolar protein sorting protein 11 C-terminal" evidence="10">
    <location>
        <begin position="810"/>
        <end position="849"/>
    </location>
</feature>
<feature type="repeat" description="CHCR" evidence="9">
    <location>
        <begin position="337"/>
        <end position="491"/>
    </location>
</feature>
<keyword evidence="2" id="KW-0813">Transport</keyword>
<accession>A0AAW1NK19</accession>
<dbReference type="GO" id="GO:0009705">
    <property type="term" value="C:plant-type vacuole membrane"/>
    <property type="evidence" value="ECO:0007669"/>
    <property type="project" value="UniProtKB-UniRule"/>
</dbReference>
<feature type="repeat" description="CHCR" evidence="9">
    <location>
        <begin position="504"/>
        <end position="680"/>
    </location>
</feature>
<dbReference type="InterPro" id="IPR057308">
    <property type="entry name" value="CHCR_PEP5_VPS11"/>
</dbReference>
<dbReference type="InterPro" id="IPR016528">
    <property type="entry name" value="VPS11"/>
</dbReference>
<dbReference type="GO" id="GO:0006886">
    <property type="term" value="P:intracellular protein transport"/>
    <property type="evidence" value="ECO:0007669"/>
    <property type="project" value="UniProtKB-UniRule"/>
</dbReference>
<keyword evidence="13" id="KW-1185">Reference proteome</keyword>
<evidence type="ECO:0000256" key="2">
    <source>
        <dbReference type="ARBA" id="ARBA00022448"/>
    </source>
</evidence>
<dbReference type="CDD" id="cd16688">
    <property type="entry name" value="RING-H2_Vps11"/>
    <property type="match status" value="1"/>
</dbReference>
<evidence type="ECO:0000256" key="1">
    <source>
        <dbReference type="ARBA" id="ARBA00004184"/>
    </source>
</evidence>
<evidence type="ECO:0000256" key="6">
    <source>
        <dbReference type="ARBA" id="ARBA00022927"/>
    </source>
</evidence>
<evidence type="ECO:0000256" key="4">
    <source>
        <dbReference type="ARBA" id="ARBA00022771"/>
    </source>
</evidence>
<dbReference type="GO" id="GO:0048284">
    <property type="term" value="P:organelle fusion"/>
    <property type="evidence" value="ECO:0007669"/>
    <property type="project" value="TreeGrafter"/>
</dbReference>
<dbReference type="Gene3D" id="1.25.40.10">
    <property type="entry name" value="Tetratricopeptide repeat domain"/>
    <property type="match status" value="1"/>
</dbReference>
<evidence type="ECO:0000256" key="5">
    <source>
        <dbReference type="ARBA" id="ARBA00022833"/>
    </source>
</evidence>
<dbReference type="GO" id="GO:0007033">
    <property type="term" value="P:vacuole organization"/>
    <property type="evidence" value="ECO:0007669"/>
    <property type="project" value="TreeGrafter"/>
</dbReference>
<evidence type="ECO:0000259" key="10">
    <source>
        <dbReference type="Pfam" id="PF12451"/>
    </source>
</evidence>
<keyword evidence="4" id="KW-0863">Zinc-finger</keyword>
<dbReference type="PANTHER" id="PTHR23323:SF24">
    <property type="entry name" value="VACUOLAR PROTEIN SORTING-ASSOCIATED PROTEIN 11 HOMOLOG"/>
    <property type="match status" value="1"/>
</dbReference>
<reference evidence="12 13" key="1">
    <citation type="journal article" date="2024" name="Nat. Commun.">
        <title>Phylogenomics reveals the evolutionary origins of lichenization in chlorophyte algae.</title>
        <authorList>
            <person name="Puginier C."/>
            <person name="Libourel C."/>
            <person name="Otte J."/>
            <person name="Skaloud P."/>
            <person name="Haon M."/>
            <person name="Grisel S."/>
            <person name="Petersen M."/>
            <person name="Berrin J.G."/>
            <person name="Delaux P.M."/>
            <person name="Dal Grande F."/>
            <person name="Keller J."/>
        </authorList>
    </citation>
    <scope>NUCLEOTIDE SEQUENCE [LARGE SCALE GENOMIC DNA]</scope>
    <source>
        <strain evidence="12 13">SAG 2036</strain>
    </source>
</reference>
<dbReference type="Proteomes" id="UP001465755">
    <property type="component" value="Unassembled WGS sequence"/>
</dbReference>
<proteinExistence type="inferred from homology"/>
<comment type="subunit">
    <text evidence="8">Core component of at least two putative endosomal tethering complexes, the homotypic fusion and vacuole protein sorting (HOPS) complex and the class C core vacuole/endosome tethering (CORVET) complex.</text>
</comment>
<protein>
    <recommendedName>
        <fullName evidence="8">Vacuolar protein sorting-associated protein 11 homolog</fullName>
    </recommendedName>
</protein>
<dbReference type="GO" id="GO:0008270">
    <property type="term" value="F:zinc ion binding"/>
    <property type="evidence" value="ECO:0007669"/>
    <property type="project" value="UniProtKB-KW"/>
</dbReference>
<keyword evidence="7 8" id="KW-0472">Membrane</keyword>
<dbReference type="PROSITE" id="PS50236">
    <property type="entry name" value="CHCR"/>
    <property type="match status" value="2"/>
</dbReference>
<comment type="subcellular location">
    <subcellularLocation>
        <location evidence="1">Endomembrane system</location>
        <topology evidence="1">Peripheral membrane protein</topology>
    </subcellularLocation>
    <subcellularLocation>
        <location evidence="8">Vacuole membrane</location>
        <topology evidence="8">Peripheral membrane protein</topology>
    </subcellularLocation>
    <subcellularLocation>
        <location evidence="8">Prevacuolar compartment membrane</location>
        <topology evidence="8">Peripheral membrane protein</topology>
    </subcellularLocation>
</comment>